<feature type="binding site" evidence="7">
    <location>
        <position position="78"/>
    </location>
    <ligand>
        <name>4-imidazolone-5-propanoate</name>
        <dbReference type="ChEBI" id="CHEBI:77893"/>
    </ligand>
</feature>
<dbReference type="GO" id="GO:0005506">
    <property type="term" value="F:iron ion binding"/>
    <property type="evidence" value="ECO:0007669"/>
    <property type="project" value="UniProtKB-UniRule"/>
</dbReference>
<dbReference type="PANTHER" id="PTHR42752">
    <property type="entry name" value="IMIDAZOLONEPROPIONASE"/>
    <property type="match status" value="1"/>
</dbReference>
<evidence type="ECO:0000256" key="5">
    <source>
        <dbReference type="ARBA" id="ARBA00022833"/>
    </source>
</evidence>
<evidence type="ECO:0000256" key="7">
    <source>
        <dbReference type="HAMAP-Rule" id="MF_00372"/>
    </source>
</evidence>
<dbReference type="Pfam" id="PF01979">
    <property type="entry name" value="Amidohydro_1"/>
    <property type="match status" value="1"/>
</dbReference>
<comment type="cofactor">
    <cofactor evidence="7">
        <name>Zn(2+)</name>
        <dbReference type="ChEBI" id="CHEBI:29105"/>
    </cofactor>
    <cofactor evidence="7">
        <name>Fe(3+)</name>
        <dbReference type="ChEBI" id="CHEBI:29034"/>
    </cofactor>
    <text evidence="7">Binds 1 zinc or iron ion per subunit.</text>
</comment>
<feature type="binding site" evidence="7">
    <location>
        <position position="242"/>
    </location>
    <ligand>
        <name>4-imidazolone-5-propanoate</name>
        <dbReference type="ChEBI" id="CHEBI:77893"/>
    </ligand>
</feature>
<feature type="binding site" evidence="7">
    <location>
        <position position="141"/>
    </location>
    <ligand>
        <name>4-imidazolone-5-propanoate</name>
        <dbReference type="ChEBI" id="CHEBI:77893"/>
    </ligand>
</feature>
<feature type="binding site" evidence="7">
    <location>
        <position position="319"/>
    </location>
    <ligand>
        <name>4-imidazolone-5-propanoate</name>
        <dbReference type="ChEBI" id="CHEBI:77893"/>
    </ligand>
</feature>
<dbReference type="Proteomes" id="UP000035489">
    <property type="component" value="Unassembled WGS sequence"/>
</dbReference>
<feature type="binding site" evidence="7">
    <location>
        <position position="71"/>
    </location>
    <ligand>
        <name>Fe(3+)</name>
        <dbReference type="ChEBI" id="CHEBI:29034"/>
    </ligand>
</feature>
<feature type="binding site" evidence="7">
    <location>
        <position position="318"/>
    </location>
    <ligand>
        <name>N-formimidoyl-L-glutamate</name>
        <dbReference type="ChEBI" id="CHEBI:58928"/>
    </ligand>
</feature>
<dbReference type="EC" id="3.5.2.7" evidence="1 7"/>
<dbReference type="GO" id="GO:0050480">
    <property type="term" value="F:imidazolonepropionase activity"/>
    <property type="evidence" value="ECO:0007669"/>
    <property type="project" value="UniProtKB-UniRule"/>
</dbReference>
<dbReference type="PANTHER" id="PTHR42752:SF1">
    <property type="entry name" value="IMIDAZOLONEPROPIONASE-RELATED"/>
    <property type="match status" value="1"/>
</dbReference>
<dbReference type="InterPro" id="IPR011059">
    <property type="entry name" value="Metal-dep_hydrolase_composite"/>
</dbReference>
<dbReference type="CDD" id="cd01296">
    <property type="entry name" value="Imidazolone-5PH"/>
    <property type="match status" value="1"/>
</dbReference>
<evidence type="ECO:0000256" key="4">
    <source>
        <dbReference type="ARBA" id="ARBA00022808"/>
    </source>
</evidence>
<dbReference type="InterPro" id="IPR032466">
    <property type="entry name" value="Metal_Hydrolase"/>
</dbReference>
<comment type="pathway">
    <text evidence="7">Amino-acid degradation; L-histidine degradation into L-glutamate; N-formimidoyl-L-glutamate from L-histidine: step 3/3.</text>
</comment>
<feature type="binding site" evidence="7">
    <location>
        <position position="141"/>
    </location>
    <ligand>
        <name>N-formimidoyl-L-glutamate</name>
        <dbReference type="ChEBI" id="CHEBI:58928"/>
    </ligand>
</feature>
<evidence type="ECO:0000313" key="9">
    <source>
        <dbReference type="EMBL" id="KLK89713.1"/>
    </source>
</evidence>
<reference evidence="9 10" key="1">
    <citation type="submission" date="2015-05" db="EMBL/GenBank/DDBJ databases">
        <title>Draft genome sequence of Microvirga vignae strain BR3299, a novel nitrogen fixing bacteria isolated from Brazil semi-aired region.</title>
        <authorList>
            <person name="Zilli J.E."/>
            <person name="Passos S.R."/>
            <person name="Leite J."/>
            <person name="Baldani J.I."/>
            <person name="Xavier G.R."/>
            <person name="Rumjaneck N.G."/>
            <person name="Simoes-Araujo J.L."/>
        </authorList>
    </citation>
    <scope>NUCLEOTIDE SEQUENCE [LARGE SCALE GENOMIC DNA]</scope>
    <source>
        <strain evidence="9 10">BR3299</strain>
    </source>
</reference>
<dbReference type="UniPathway" id="UPA00379">
    <property type="reaction ID" value="UER00551"/>
</dbReference>
<organism evidence="9 10">
    <name type="scientific">Microvirga vignae</name>
    <dbReference type="NCBI Taxonomy" id="1225564"/>
    <lineage>
        <taxon>Bacteria</taxon>
        <taxon>Pseudomonadati</taxon>
        <taxon>Pseudomonadota</taxon>
        <taxon>Alphaproteobacteria</taxon>
        <taxon>Hyphomicrobiales</taxon>
        <taxon>Methylobacteriaceae</taxon>
        <taxon>Microvirga</taxon>
    </lineage>
</organism>
<gene>
    <name evidence="7" type="primary">hutI</name>
    <name evidence="9" type="ORF">AA309_29805</name>
</gene>
<comment type="caution">
    <text evidence="9">The sequence shown here is derived from an EMBL/GenBank/DDBJ whole genome shotgun (WGS) entry which is preliminary data.</text>
</comment>
<feature type="binding site" evidence="7">
    <location>
        <position position="239"/>
    </location>
    <ligand>
        <name>Fe(3+)</name>
        <dbReference type="ChEBI" id="CHEBI:29034"/>
    </ligand>
</feature>
<comment type="function">
    <text evidence="7">Catalyzes the hydrolytic cleavage of the carbon-nitrogen bond in imidazolone-5-propanoate to yield N-formimidoyl-L-glutamate. It is the third step in the universal histidine degradation pathway.</text>
</comment>
<feature type="binding site" evidence="7">
    <location>
        <position position="71"/>
    </location>
    <ligand>
        <name>Zn(2+)</name>
        <dbReference type="ChEBI" id="CHEBI:29105"/>
    </ligand>
</feature>
<dbReference type="RefSeq" id="WP_047192654.1">
    <property type="nucleotide sequence ID" value="NZ_LCYG01000127.1"/>
</dbReference>
<comment type="catalytic activity">
    <reaction evidence="7">
        <text>4-imidazolone-5-propanoate + H2O = N-formimidoyl-L-glutamate</text>
        <dbReference type="Rhea" id="RHEA:23660"/>
        <dbReference type="ChEBI" id="CHEBI:15377"/>
        <dbReference type="ChEBI" id="CHEBI:58928"/>
        <dbReference type="ChEBI" id="CHEBI:77893"/>
        <dbReference type="EC" id="3.5.2.7"/>
    </reaction>
</comment>
<evidence type="ECO:0000259" key="8">
    <source>
        <dbReference type="Pfam" id="PF01979"/>
    </source>
</evidence>
<evidence type="ECO:0000256" key="3">
    <source>
        <dbReference type="ARBA" id="ARBA00022801"/>
    </source>
</evidence>
<keyword evidence="4 7" id="KW-0369">Histidine metabolism</keyword>
<feature type="binding site" evidence="7">
    <location>
        <position position="174"/>
    </location>
    <ligand>
        <name>4-imidazolone-5-propanoate</name>
        <dbReference type="ChEBI" id="CHEBI:77893"/>
    </ligand>
</feature>
<feature type="binding site" evidence="7">
    <location>
        <position position="69"/>
    </location>
    <ligand>
        <name>Zn(2+)</name>
        <dbReference type="ChEBI" id="CHEBI:29105"/>
    </ligand>
</feature>
<keyword evidence="2 7" id="KW-0479">Metal-binding</keyword>
<feature type="binding site" evidence="7">
    <location>
        <position position="316"/>
    </location>
    <ligand>
        <name>N-formimidoyl-L-glutamate</name>
        <dbReference type="ChEBI" id="CHEBI:58928"/>
    </ligand>
</feature>
<feature type="binding site" evidence="7">
    <location>
        <position position="239"/>
    </location>
    <ligand>
        <name>Zn(2+)</name>
        <dbReference type="ChEBI" id="CHEBI:29105"/>
    </ligand>
</feature>
<evidence type="ECO:0000313" key="10">
    <source>
        <dbReference type="Proteomes" id="UP000035489"/>
    </source>
</evidence>
<evidence type="ECO:0000256" key="2">
    <source>
        <dbReference type="ARBA" id="ARBA00022723"/>
    </source>
</evidence>
<dbReference type="GO" id="GO:0019557">
    <property type="term" value="P:L-histidine catabolic process to glutamate and formate"/>
    <property type="evidence" value="ECO:0007669"/>
    <property type="project" value="UniProtKB-UniPathway"/>
</dbReference>
<proteinExistence type="inferred from homology"/>
<dbReference type="Gene3D" id="2.30.40.10">
    <property type="entry name" value="Urease, subunit C, domain 1"/>
    <property type="match status" value="1"/>
</dbReference>
<feature type="binding site" evidence="7">
    <location>
        <position position="314"/>
    </location>
    <ligand>
        <name>Zn(2+)</name>
        <dbReference type="ChEBI" id="CHEBI:29105"/>
    </ligand>
</feature>
<protein>
    <recommendedName>
        <fullName evidence="1 7">Imidazolonepropionase</fullName>
        <ecNumber evidence="1 7">3.5.2.7</ecNumber>
    </recommendedName>
    <alternativeName>
        <fullName evidence="7">Imidazolone-5-propionate hydrolase</fullName>
    </alternativeName>
</protein>
<feature type="binding site" evidence="7">
    <location>
        <position position="314"/>
    </location>
    <ligand>
        <name>Fe(3+)</name>
        <dbReference type="ChEBI" id="CHEBI:29034"/>
    </ligand>
</feature>
<dbReference type="SUPFAM" id="SSF51556">
    <property type="entry name" value="Metallo-dependent hydrolases"/>
    <property type="match status" value="1"/>
</dbReference>
<feature type="binding site" evidence="7">
    <location>
        <position position="69"/>
    </location>
    <ligand>
        <name>Fe(3+)</name>
        <dbReference type="ChEBI" id="CHEBI:29034"/>
    </ligand>
</feature>
<keyword evidence="7" id="KW-0963">Cytoplasm</keyword>
<name>A0A0H1R3J6_9HYPH</name>
<dbReference type="InterPro" id="IPR006680">
    <property type="entry name" value="Amidohydro-rel"/>
</dbReference>
<comment type="similarity">
    <text evidence="7">Belongs to the metallo-dependent hydrolases superfamily. HutI family.</text>
</comment>
<dbReference type="OrthoDB" id="9776455at2"/>
<dbReference type="GO" id="GO:0005737">
    <property type="term" value="C:cytoplasm"/>
    <property type="evidence" value="ECO:0007669"/>
    <property type="project" value="UniProtKB-SubCell"/>
</dbReference>
<keyword evidence="10" id="KW-1185">Reference proteome</keyword>
<dbReference type="FunFam" id="3.20.20.140:FF:000007">
    <property type="entry name" value="Imidazolonepropionase"/>
    <property type="match status" value="1"/>
</dbReference>
<dbReference type="InterPro" id="IPR005920">
    <property type="entry name" value="HutI"/>
</dbReference>
<keyword evidence="5 7" id="KW-0862">Zinc</keyword>
<dbReference type="GO" id="GO:0019556">
    <property type="term" value="P:L-histidine catabolic process to glutamate and formamide"/>
    <property type="evidence" value="ECO:0007669"/>
    <property type="project" value="UniProtKB-UniRule"/>
</dbReference>
<dbReference type="STRING" id="1225564.AA309_29805"/>
<dbReference type="SUPFAM" id="SSF51338">
    <property type="entry name" value="Composite domain of metallo-dependent hydrolases"/>
    <property type="match status" value="1"/>
</dbReference>
<accession>A0A0H1R3J6</accession>
<feature type="domain" description="Amidohydrolase-related" evidence="8">
    <location>
        <begin position="60"/>
        <end position="376"/>
    </location>
</feature>
<dbReference type="PATRIC" id="fig|1225564.3.peg.706"/>
<keyword evidence="3 7" id="KW-0378">Hydrolase</keyword>
<dbReference type="HAMAP" id="MF_00372">
    <property type="entry name" value="HutI"/>
    <property type="match status" value="1"/>
</dbReference>
<dbReference type="NCBIfam" id="TIGR01224">
    <property type="entry name" value="hutI"/>
    <property type="match status" value="1"/>
</dbReference>
<dbReference type="EMBL" id="LCYG01000127">
    <property type="protein sequence ID" value="KLK89713.1"/>
    <property type="molecule type" value="Genomic_DNA"/>
</dbReference>
<evidence type="ECO:0000256" key="6">
    <source>
        <dbReference type="ARBA" id="ARBA00023004"/>
    </source>
</evidence>
<comment type="subcellular location">
    <subcellularLocation>
        <location evidence="7">Cytoplasm</location>
    </subcellularLocation>
</comment>
<evidence type="ECO:0000256" key="1">
    <source>
        <dbReference type="ARBA" id="ARBA00012864"/>
    </source>
</evidence>
<dbReference type="Gene3D" id="3.20.20.140">
    <property type="entry name" value="Metal-dependent hydrolases"/>
    <property type="match status" value="1"/>
</dbReference>
<dbReference type="GO" id="GO:0008270">
    <property type="term" value="F:zinc ion binding"/>
    <property type="evidence" value="ECO:0007669"/>
    <property type="project" value="UniProtKB-UniRule"/>
</dbReference>
<sequence>MRFDRVWFNARLATLVGEGLGIVENGAVAAKDGRIAFAGPAQDLPADRTAVERIDCDGRWITPGLVDCHTHLVFGGDRAHEFELRLKGASYEEIARAGGGIVSTVKATRAASEDELVSSALRRLDHLIAEGCTTIEIKSGYGLDLETEARCLRAARRLAEERAITVTTSFLGAHALPPEANGDKDAYIDTVCRQMLPVLAREGLADAVDAFCEGIAFSPEQTARVFDAAKALGLKIKLHADQLSNLHGARLAADYGALSADHLEYTDEDGAAAMAKAGTVAVLLPGAFYMLRETQAPPVEAFRRHGTRLALATDCNPGTSPLTSLLLTMNMGATLFRLTVEECIAGVTREAARALGRLDSIGTLEPGKSCDLAIWNIERPAELVYRIGFNPLHARIWRGQ</sequence>
<dbReference type="AlphaFoldDB" id="A0A0H1R3J6"/>
<keyword evidence="6 7" id="KW-0408">Iron</keyword>